<evidence type="ECO:0000313" key="1">
    <source>
        <dbReference type="EMBL" id="KAJ8916879.1"/>
    </source>
</evidence>
<keyword evidence="2" id="KW-1185">Reference proteome</keyword>
<sequence length="73" mass="8571">MFDRAEAAVKLQKTIIFRNQQLAIRKVSRLSRSVEEERFWSEGIQKFGEWAFLLHGLIYGISSKAIWIARESE</sequence>
<proteinExistence type="predicted"/>
<gene>
    <name evidence="1" type="ORF">NQ315_013347</name>
</gene>
<dbReference type="EMBL" id="JANEYG010000038">
    <property type="protein sequence ID" value="KAJ8916879.1"/>
    <property type="molecule type" value="Genomic_DNA"/>
</dbReference>
<organism evidence="1 2">
    <name type="scientific">Exocentrus adspersus</name>
    <dbReference type="NCBI Taxonomy" id="1586481"/>
    <lineage>
        <taxon>Eukaryota</taxon>
        <taxon>Metazoa</taxon>
        <taxon>Ecdysozoa</taxon>
        <taxon>Arthropoda</taxon>
        <taxon>Hexapoda</taxon>
        <taxon>Insecta</taxon>
        <taxon>Pterygota</taxon>
        <taxon>Neoptera</taxon>
        <taxon>Endopterygota</taxon>
        <taxon>Coleoptera</taxon>
        <taxon>Polyphaga</taxon>
        <taxon>Cucujiformia</taxon>
        <taxon>Chrysomeloidea</taxon>
        <taxon>Cerambycidae</taxon>
        <taxon>Lamiinae</taxon>
        <taxon>Acanthocinini</taxon>
        <taxon>Exocentrus</taxon>
    </lineage>
</organism>
<dbReference type="Proteomes" id="UP001159042">
    <property type="component" value="Unassembled WGS sequence"/>
</dbReference>
<evidence type="ECO:0000313" key="2">
    <source>
        <dbReference type="Proteomes" id="UP001159042"/>
    </source>
</evidence>
<reference evidence="1 2" key="1">
    <citation type="journal article" date="2023" name="Insect Mol. Biol.">
        <title>Genome sequencing provides insights into the evolution of gene families encoding plant cell wall-degrading enzymes in longhorned beetles.</title>
        <authorList>
            <person name="Shin N.R."/>
            <person name="Okamura Y."/>
            <person name="Kirsch R."/>
            <person name="Pauchet Y."/>
        </authorList>
    </citation>
    <scope>NUCLEOTIDE SEQUENCE [LARGE SCALE GENOMIC DNA]</scope>
    <source>
        <strain evidence="1">EAD_L_NR</strain>
    </source>
</reference>
<comment type="caution">
    <text evidence="1">The sequence shown here is derived from an EMBL/GenBank/DDBJ whole genome shotgun (WGS) entry which is preliminary data.</text>
</comment>
<protein>
    <submittedName>
        <fullName evidence="1">Uncharacterized protein</fullName>
    </submittedName>
</protein>
<name>A0AAV8VRW9_9CUCU</name>
<accession>A0AAV8VRW9</accession>
<dbReference type="AlphaFoldDB" id="A0AAV8VRW9"/>